<dbReference type="EMBL" id="JAHKPD010000011">
    <property type="protein sequence ID" value="MBU2950244.1"/>
    <property type="molecule type" value="Genomic_DNA"/>
</dbReference>
<accession>A0ACC5U7F4</accession>
<organism evidence="1 2">
    <name type="scientific">Pseudotamlana agarivorans</name>
    <dbReference type="NCBI Taxonomy" id="481183"/>
    <lineage>
        <taxon>Bacteria</taxon>
        <taxon>Pseudomonadati</taxon>
        <taxon>Bacteroidota</taxon>
        <taxon>Flavobacteriia</taxon>
        <taxon>Flavobacteriales</taxon>
        <taxon>Flavobacteriaceae</taxon>
        <taxon>Pseudotamlana</taxon>
    </lineage>
</organism>
<keyword evidence="2" id="KW-1185">Reference proteome</keyword>
<reference evidence="1" key="1">
    <citation type="submission" date="2021-05" db="EMBL/GenBank/DDBJ databases">
        <title>Draft genomes of bacteria isolated from model marine particles.</title>
        <authorList>
            <person name="Datta M.S."/>
            <person name="Schwartzman J.A."/>
            <person name="Enke T.N."/>
            <person name="Saavedra J."/>
            <person name="Cermak N."/>
            <person name="Cordero O.X."/>
        </authorList>
    </citation>
    <scope>NUCLEOTIDE SEQUENCE</scope>
    <source>
        <strain evidence="1">I2M19</strain>
    </source>
</reference>
<dbReference type="Proteomes" id="UP001647509">
    <property type="component" value="Unassembled WGS sequence"/>
</dbReference>
<name>A0ACC5U7F4_9FLAO</name>
<gene>
    <name evidence="1" type="ORF">KO493_06015</name>
</gene>
<proteinExistence type="predicted"/>
<evidence type="ECO:0000313" key="1">
    <source>
        <dbReference type="EMBL" id="MBU2950244.1"/>
    </source>
</evidence>
<protein>
    <submittedName>
        <fullName evidence="1">Uncharacterized protein</fullName>
    </submittedName>
</protein>
<comment type="caution">
    <text evidence="1">The sequence shown here is derived from an EMBL/GenBank/DDBJ whole genome shotgun (WGS) entry which is preliminary data.</text>
</comment>
<sequence>MKNVIYVSKKIIKASKNEIFIIKNILFTYFRKSNYNSKVFCIGYNKTGTTTLGKSLEMLGYKNSSFNRRIYRKYYLTKNYSKILKYTAKFESFDDLPWLKEDMIPILDKTFPESKFIYLTRDENEWKKSFYNWTYKVKGHYPDIEKGWEDYKNHEKFVLDYFKTHPKKDFIILNVKDKYGFEKLALFLGKESFRKSFPRFNESSN</sequence>
<evidence type="ECO:0000313" key="2">
    <source>
        <dbReference type="Proteomes" id="UP001647509"/>
    </source>
</evidence>